<protein>
    <recommendedName>
        <fullName evidence="9">PQ loop repeat protein</fullName>
    </recommendedName>
</protein>
<organism evidence="7 8">
    <name type="scientific">Porites evermanni</name>
    <dbReference type="NCBI Taxonomy" id="104178"/>
    <lineage>
        <taxon>Eukaryota</taxon>
        <taxon>Metazoa</taxon>
        <taxon>Cnidaria</taxon>
        <taxon>Anthozoa</taxon>
        <taxon>Hexacorallia</taxon>
        <taxon>Scleractinia</taxon>
        <taxon>Fungiina</taxon>
        <taxon>Poritidae</taxon>
        <taxon>Porites</taxon>
    </lineage>
</organism>
<comment type="subcellular location">
    <subcellularLocation>
        <location evidence="1">Membrane</location>
        <topology evidence="1">Multi-pass membrane protein</topology>
    </subcellularLocation>
</comment>
<evidence type="ECO:0000256" key="6">
    <source>
        <dbReference type="SAM" id="Phobius"/>
    </source>
</evidence>
<reference evidence="7 8" key="1">
    <citation type="submission" date="2022-05" db="EMBL/GenBank/DDBJ databases">
        <authorList>
            <consortium name="Genoscope - CEA"/>
            <person name="William W."/>
        </authorList>
    </citation>
    <scope>NUCLEOTIDE SEQUENCE [LARGE SCALE GENOMIC DNA]</scope>
</reference>
<dbReference type="Proteomes" id="UP001159427">
    <property type="component" value="Unassembled WGS sequence"/>
</dbReference>
<evidence type="ECO:0008006" key="9">
    <source>
        <dbReference type="Google" id="ProtNLM"/>
    </source>
</evidence>
<dbReference type="EMBL" id="CALNXI010000145">
    <property type="protein sequence ID" value="CAH3020368.1"/>
    <property type="molecule type" value="Genomic_DNA"/>
</dbReference>
<evidence type="ECO:0000256" key="1">
    <source>
        <dbReference type="ARBA" id="ARBA00004141"/>
    </source>
</evidence>
<dbReference type="PANTHER" id="PTHR16201:SF37">
    <property type="entry name" value="PQ-LOOP REPEAT-CONTAINING PROTEIN"/>
    <property type="match status" value="1"/>
</dbReference>
<evidence type="ECO:0000256" key="4">
    <source>
        <dbReference type="ARBA" id="ARBA00023136"/>
    </source>
</evidence>
<name>A0ABN8LYS0_9CNID</name>
<comment type="similarity">
    <text evidence="5">Belongs to the laat-1 family.</text>
</comment>
<keyword evidence="8" id="KW-1185">Reference proteome</keyword>
<sequence length="379" mass="42934">MRISILYTDCRGGWPHGVCAFANVCGYISTTIWFLVLAPQIWKNWKRQSVEGLSILWATANFTASIVNCFFAFSITLPLYLKISAVYMPVLEFLILVQFWFYSKHHIQFRLCYGAGCFVIWIAIITLELSVDGAEENVQWIAIVLWSIESFPQVILNMRLRTTSGQATPSVVLGLMGKTADFLSNYLLLLPSQYVVMTYFSSTLAYINGIQVIWYPKPQPRRAAMTSRPTYGSLRSLNEDALEANDCDQIPLIGGDTQDSIEVDRASEEELASVCTVFRPNFNFRVRIHEIPTYQLFLAGYLLLALLVFSVCICVNTKSAWGIFAPIVVVVVLFGALLYRNYREGRFHFADSLLAWLDSCCADQPVQSTWVPREQPDGR</sequence>
<feature type="transmembrane region" description="Helical" evidence="6">
    <location>
        <begin position="319"/>
        <end position="339"/>
    </location>
</feature>
<gene>
    <name evidence="7" type="ORF">PEVE_00006843</name>
</gene>
<feature type="transmembrane region" description="Helical" evidence="6">
    <location>
        <begin position="54"/>
        <end position="73"/>
    </location>
</feature>
<dbReference type="SMART" id="SM00679">
    <property type="entry name" value="CTNS"/>
    <property type="match status" value="2"/>
</dbReference>
<keyword evidence="4 6" id="KW-0472">Membrane</keyword>
<feature type="transmembrane region" description="Helical" evidence="6">
    <location>
        <begin position="294"/>
        <end position="313"/>
    </location>
</feature>
<feature type="transmembrane region" description="Helical" evidence="6">
    <location>
        <begin position="111"/>
        <end position="131"/>
    </location>
</feature>
<proteinExistence type="inferred from homology"/>
<evidence type="ECO:0000313" key="7">
    <source>
        <dbReference type="EMBL" id="CAH3020368.1"/>
    </source>
</evidence>
<feature type="transmembrane region" description="Helical" evidence="6">
    <location>
        <begin position="194"/>
        <end position="215"/>
    </location>
</feature>
<dbReference type="Gene3D" id="1.20.1280.290">
    <property type="match status" value="1"/>
</dbReference>
<keyword evidence="3 6" id="KW-1133">Transmembrane helix</keyword>
<dbReference type="PANTHER" id="PTHR16201">
    <property type="entry name" value="SEVEN TRANSMEMBRANE PROTEIN 1-RELATED"/>
    <property type="match status" value="1"/>
</dbReference>
<feature type="transmembrane region" description="Helical" evidence="6">
    <location>
        <begin position="79"/>
        <end position="102"/>
    </location>
</feature>
<evidence type="ECO:0000256" key="2">
    <source>
        <dbReference type="ARBA" id="ARBA00022692"/>
    </source>
</evidence>
<dbReference type="Pfam" id="PF04193">
    <property type="entry name" value="PQ-loop"/>
    <property type="match status" value="2"/>
</dbReference>
<dbReference type="InterPro" id="IPR006603">
    <property type="entry name" value="PQ-loop_rpt"/>
</dbReference>
<evidence type="ECO:0000313" key="8">
    <source>
        <dbReference type="Proteomes" id="UP001159427"/>
    </source>
</evidence>
<accession>A0ABN8LYS0</accession>
<comment type="caution">
    <text evidence="7">The sequence shown here is derived from an EMBL/GenBank/DDBJ whole genome shotgun (WGS) entry which is preliminary data.</text>
</comment>
<evidence type="ECO:0000256" key="5">
    <source>
        <dbReference type="ARBA" id="ARBA00038039"/>
    </source>
</evidence>
<dbReference type="InterPro" id="IPR051415">
    <property type="entry name" value="LAAT-1"/>
</dbReference>
<evidence type="ECO:0000256" key="3">
    <source>
        <dbReference type="ARBA" id="ARBA00022989"/>
    </source>
</evidence>
<keyword evidence="2 6" id="KW-0812">Transmembrane</keyword>
<feature type="transmembrane region" description="Helical" evidence="6">
    <location>
        <begin position="20"/>
        <end position="42"/>
    </location>
</feature>